<dbReference type="NCBIfam" id="TIGR00494">
    <property type="entry name" value="crcB"/>
    <property type="match status" value="1"/>
</dbReference>
<evidence type="ECO:0000313" key="11">
    <source>
        <dbReference type="EMBL" id="SUA71347.1"/>
    </source>
</evidence>
<evidence type="ECO:0000256" key="5">
    <source>
        <dbReference type="ARBA" id="ARBA00023136"/>
    </source>
</evidence>
<dbReference type="GO" id="GO:0005886">
    <property type="term" value="C:plasma membrane"/>
    <property type="evidence" value="ECO:0007669"/>
    <property type="project" value="UniProtKB-SubCell"/>
</dbReference>
<evidence type="ECO:0000256" key="10">
    <source>
        <dbReference type="HAMAP-Rule" id="MF_00454"/>
    </source>
</evidence>
<evidence type="ECO:0000256" key="1">
    <source>
        <dbReference type="ARBA" id="ARBA00004651"/>
    </source>
</evidence>
<dbReference type="AlphaFoldDB" id="A0A378Y4V6"/>
<dbReference type="EMBL" id="UGSC01000001">
    <property type="protein sequence ID" value="SUA71347.1"/>
    <property type="molecule type" value="Genomic_DNA"/>
</dbReference>
<feature type="transmembrane region" description="Helical" evidence="10">
    <location>
        <begin position="78"/>
        <end position="97"/>
    </location>
</feature>
<dbReference type="PANTHER" id="PTHR28259:SF1">
    <property type="entry name" value="FLUORIDE EXPORT PROTEIN 1-RELATED"/>
    <property type="match status" value="1"/>
</dbReference>
<comment type="subcellular location">
    <subcellularLocation>
        <location evidence="1 10">Cell membrane</location>
        <topology evidence="1 10">Multi-pass membrane protein</topology>
    </subcellularLocation>
</comment>
<accession>A0A378Y4V6</accession>
<keyword evidence="3 10" id="KW-0812">Transmembrane</keyword>
<dbReference type="Pfam" id="PF02537">
    <property type="entry name" value="CRCB"/>
    <property type="match status" value="1"/>
</dbReference>
<name>A0A378Y4V6_PAEPO</name>
<dbReference type="Proteomes" id="UP000254400">
    <property type="component" value="Unassembled WGS sequence"/>
</dbReference>
<feature type="binding site" evidence="10">
    <location>
        <position position="122"/>
    </location>
    <ligand>
        <name>Na(+)</name>
        <dbReference type="ChEBI" id="CHEBI:29101"/>
        <note>structural</note>
    </ligand>
</feature>
<dbReference type="GO" id="GO:0062054">
    <property type="term" value="F:fluoride channel activity"/>
    <property type="evidence" value="ECO:0007669"/>
    <property type="project" value="UniProtKB-UniRule"/>
</dbReference>
<evidence type="ECO:0000256" key="8">
    <source>
        <dbReference type="ARBA" id="ARBA00035585"/>
    </source>
</evidence>
<evidence type="ECO:0000256" key="3">
    <source>
        <dbReference type="ARBA" id="ARBA00022692"/>
    </source>
</evidence>
<keyword evidence="6 10" id="KW-0407">Ion channel</keyword>
<keyword evidence="10" id="KW-0915">Sodium</keyword>
<evidence type="ECO:0000256" key="4">
    <source>
        <dbReference type="ARBA" id="ARBA00022989"/>
    </source>
</evidence>
<evidence type="ECO:0000256" key="6">
    <source>
        <dbReference type="ARBA" id="ARBA00023303"/>
    </source>
</evidence>
<protein>
    <recommendedName>
        <fullName evidence="10">Fluoride-specific ion channel FluC</fullName>
    </recommendedName>
</protein>
<proteinExistence type="inferred from homology"/>
<gene>
    <name evidence="11" type="primary">crcB_2</name>
    <name evidence="10" type="synonym">crcB</name>
    <name evidence="10" type="synonym">fluC</name>
    <name evidence="11" type="ORF">NCTC10343_04234</name>
</gene>
<keyword evidence="10" id="KW-0813">Transport</keyword>
<comment type="activity regulation">
    <text evidence="10">Na(+) is not transported, but it plays an essential structural role and its presence is essential for fluoride channel function.</text>
</comment>
<keyword evidence="10" id="KW-0479">Metal-binding</keyword>
<feature type="transmembrane region" description="Helical" evidence="10">
    <location>
        <begin position="48"/>
        <end position="66"/>
    </location>
</feature>
<sequence length="178" mass="19575">MSLKLGKTSVGGSRSLDICDFNIRSVYDIVRLHDDLARAKKGIKEMKDVLFVAAGGALGTSARYSIQLLLPAAGADFPFGVLLMNWLGCLFLGWFFTVTLRSWRINPRWRLAIGTGFTGGFTTFSTFTVDAVRLTVHDRMLTAILYLLLSVGGGLFLTWAGIRLGTKMTQVAPKEEHL</sequence>
<dbReference type="HAMAP" id="MF_00454">
    <property type="entry name" value="FluC"/>
    <property type="match status" value="1"/>
</dbReference>
<dbReference type="PANTHER" id="PTHR28259">
    <property type="entry name" value="FLUORIDE EXPORT PROTEIN 1-RELATED"/>
    <property type="match status" value="1"/>
</dbReference>
<evidence type="ECO:0000256" key="7">
    <source>
        <dbReference type="ARBA" id="ARBA00035120"/>
    </source>
</evidence>
<dbReference type="InterPro" id="IPR003691">
    <property type="entry name" value="FluC"/>
</dbReference>
<organism evidence="11 12">
    <name type="scientific">Paenibacillus polymyxa</name>
    <name type="common">Bacillus polymyxa</name>
    <dbReference type="NCBI Taxonomy" id="1406"/>
    <lineage>
        <taxon>Bacteria</taxon>
        <taxon>Bacillati</taxon>
        <taxon>Bacillota</taxon>
        <taxon>Bacilli</taxon>
        <taxon>Bacillales</taxon>
        <taxon>Paenibacillaceae</taxon>
        <taxon>Paenibacillus</taxon>
    </lineage>
</organism>
<comment type="similarity">
    <text evidence="7 10">Belongs to the fluoride channel Fluc/FEX (TC 1.A.43) family.</text>
</comment>
<evidence type="ECO:0000256" key="2">
    <source>
        <dbReference type="ARBA" id="ARBA00022475"/>
    </source>
</evidence>
<feature type="transmembrane region" description="Helical" evidence="10">
    <location>
        <begin position="109"/>
        <end position="129"/>
    </location>
</feature>
<reference evidence="11 12" key="1">
    <citation type="submission" date="2018-06" db="EMBL/GenBank/DDBJ databases">
        <authorList>
            <consortium name="Pathogen Informatics"/>
            <person name="Doyle S."/>
        </authorList>
    </citation>
    <scope>NUCLEOTIDE SEQUENCE [LARGE SCALE GENOMIC DNA]</scope>
    <source>
        <strain evidence="11 12">NCTC10343</strain>
    </source>
</reference>
<comment type="function">
    <text evidence="9 10">Fluoride-specific ion channel. Important for reducing fluoride concentration in the cell, thus reducing its toxicity.</text>
</comment>
<evidence type="ECO:0000313" key="12">
    <source>
        <dbReference type="Proteomes" id="UP000254400"/>
    </source>
</evidence>
<keyword evidence="4 10" id="KW-1133">Transmembrane helix</keyword>
<feature type="binding site" evidence="10">
    <location>
        <position position="119"/>
    </location>
    <ligand>
        <name>Na(+)</name>
        <dbReference type="ChEBI" id="CHEBI:29101"/>
        <note>structural</note>
    </ligand>
</feature>
<keyword evidence="2 10" id="KW-1003">Cell membrane</keyword>
<evidence type="ECO:0000256" key="9">
    <source>
        <dbReference type="ARBA" id="ARBA00049940"/>
    </source>
</evidence>
<dbReference type="GO" id="GO:0140114">
    <property type="term" value="P:cellular detoxification of fluoride"/>
    <property type="evidence" value="ECO:0007669"/>
    <property type="project" value="UniProtKB-UniRule"/>
</dbReference>
<keyword evidence="5 10" id="KW-0472">Membrane</keyword>
<dbReference type="GO" id="GO:0046872">
    <property type="term" value="F:metal ion binding"/>
    <property type="evidence" value="ECO:0007669"/>
    <property type="project" value="UniProtKB-KW"/>
</dbReference>
<feature type="transmembrane region" description="Helical" evidence="10">
    <location>
        <begin position="141"/>
        <end position="162"/>
    </location>
</feature>
<keyword evidence="10" id="KW-0406">Ion transport</keyword>
<comment type="catalytic activity">
    <reaction evidence="8">
        <text>fluoride(in) = fluoride(out)</text>
        <dbReference type="Rhea" id="RHEA:76159"/>
        <dbReference type="ChEBI" id="CHEBI:17051"/>
    </reaction>
    <physiologicalReaction direction="left-to-right" evidence="8">
        <dbReference type="Rhea" id="RHEA:76160"/>
    </physiologicalReaction>
</comment>